<evidence type="ECO:0000313" key="3">
    <source>
        <dbReference type="Proteomes" id="UP000230233"/>
    </source>
</evidence>
<comment type="caution">
    <text evidence="2">The sequence shown here is derived from an EMBL/GenBank/DDBJ whole genome shotgun (WGS) entry which is preliminary data.</text>
</comment>
<evidence type="ECO:0000313" key="2">
    <source>
        <dbReference type="EMBL" id="PIC44379.1"/>
    </source>
</evidence>
<protein>
    <submittedName>
        <fullName evidence="2">Uncharacterized protein</fullName>
    </submittedName>
</protein>
<feature type="chain" id="PRO_5013821683" evidence="1">
    <location>
        <begin position="23"/>
        <end position="163"/>
    </location>
</feature>
<organism evidence="2 3">
    <name type="scientific">Caenorhabditis nigoni</name>
    <dbReference type="NCBI Taxonomy" id="1611254"/>
    <lineage>
        <taxon>Eukaryota</taxon>
        <taxon>Metazoa</taxon>
        <taxon>Ecdysozoa</taxon>
        <taxon>Nematoda</taxon>
        <taxon>Chromadorea</taxon>
        <taxon>Rhabditida</taxon>
        <taxon>Rhabditina</taxon>
        <taxon>Rhabditomorpha</taxon>
        <taxon>Rhabditoidea</taxon>
        <taxon>Rhabditidae</taxon>
        <taxon>Peloderinae</taxon>
        <taxon>Caenorhabditis</taxon>
    </lineage>
</organism>
<dbReference type="OrthoDB" id="5783091at2759"/>
<reference evidence="3" key="1">
    <citation type="submission" date="2017-10" db="EMBL/GenBank/DDBJ databases">
        <title>Rapid genome shrinkage in a self-fertile nematode reveals novel sperm competition proteins.</title>
        <authorList>
            <person name="Yin D."/>
            <person name="Schwarz E.M."/>
            <person name="Thomas C.G."/>
            <person name="Felde R.L."/>
            <person name="Korf I.F."/>
            <person name="Cutter A.D."/>
            <person name="Schartner C.M."/>
            <person name="Ralston E.J."/>
            <person name="Meyer B.J."/>
            <person name="Haag E.S."/>
        </authorList>
    </citation>
    <scope>NUCLEOTIDE SEQUENCE [LARGE SCALE GENOMIC DNA]</scope>
    <source>
        <strain evidence="3">JU1422</strain>
    </source>
</reference>
<dbReference type="STRING" id="1611254.A0A2G5UXZ1"/>
<evidence type="ECO:0000256" key="1">
    <source>
        <dbReference type="SAM" id="SignalP"/>
    </source>
</evidence>
<dbReference type="AlphaFoldDB" id="A0A2G5UXZ1"/>
<keyword evidence="1" id="KW-0732">Signal</keyword>
<dbReference type="Proteomes" id="UP000230233">
    <property type="component" value="Chromosome II"/>
</dbReference>
<gene>
    <name evidence="2" type="primary">Cni-dod-23</name>
    <name evidence="2" type="synonym">Cnig_chr_II.g4763</name>
    <name evidence="2" type="ORF">B9Z55_004763</name>
</gene>
<name>A0A2G5UXZ1_9PELO</name>
<proteinExistence type="predicted"/>
<feature type="signal peptide" evidence="1">
    <location>
        <begin position="1"/>
        <end position="22"/>
    </location>
</feature>
<keyword evidence="3" id="KW-1185">Reference proteome</keyword>
<dbReference type="EMBL" id="PDUG01000002">
    <property type="protein sequence ID" value="PIC44379.1"/>
    <property type="molecule type" value="Genomic_DNA"/>
</dbReference>
<sequence>MSLIGKITLIAVVILAIQYAEASVHHRHRKSGDRYDDRIILRSGENAPNYHLHGHITCNGNGVHYARPYLHSPLFPKLIINLYATGADGEYRLSTGTIYDLRGSLELMVRHTCRIEGLPPSSNCAVPYYTTNIPIDISSGKIMMEKDIELFEMKQYSTADCLY</sequence>
<accession>A0A2G5UXZ1</accession>